<dbReference type="STRING" id="572547.Amico_0082"/>
<dbReference type="InterPro" id="IPR044035">
    <property type="entry name" value="DUF5698"/>
</dbReference>
<evidence type="ECO:0000256" key="1">
    <source>
        <dbReference type="ARBA" id="ARBA00022475"/>
    </source>
</evidence>
<evidence type="ECO:0000259" key="6">
    <source>
        <dbReference type="Pfam" id="PF18955"/>
    </source>
</evidence>
<dbReference type="EMBL" id="CP001997">
    <property type="protein sequence ID" value="ADE56230.1"/>
    <property type="molecule type" value="Genomic_DNA"/>
</dbReference>
<keyword evidence="2 5" id="KW-0812">Transmembrane</keyword>
<feature type="transmembrane region" description="Helical" evidence="5">
    <location>
        <begin position="6"/>
        <end position="27"/>
    </location>
</feature>
<reference evidence="7 8" key="1">
    <citation type="journal article" date="2010" name="Stand. Genomic Sci.">
        <title>Complete genome sequence of Aminobacterium colombiense type strain (ALA-1).</title>
        <authorList>
            <person name="Chertkov O."/>
            <person name="Sikorski J."/>
            <person name="Brambilla E."/>
            <person name="Lapidus A."/>
            <person name="Copeland A."/>
            <person name="Glavina Del Rio T."/>
            <person name="Nolan M."/>
            <person name="Lucas S."/>
            <person name="Tice H."/>
            <person name="Cheng J.F."/>
            <person name="Han C."/>
            <person name="Detter J.C."/>
            <person name="Bruce D."/>
            <person name="Tapia R."/>
            <person name="Goodwin L."/>
            <person name="Pitluck S."/>
            <person name="Liolios K."/>
            <person name="Ivanova N."/>
            <person name="Mavromatis K."/>
            <person name="Ovchinnikova G."/>
            <person name="Pati A."/>
            <person name="Chen A."/>
            <person name="Palaniappan K."/>
            <person name="Land M."/>
            <person name="Hauser L."/>
            <person name="Chang Y.J."/>
            <person name="Jeffries C.D."/>
            <person name="Spring S."/>
            <person name="Rohde M."/>
            <person name="Goker M."/>
            <person name="Bristow J."/>
            <person name="Eisen J.A."/>
            <person name="Markowitz V."/>
            <person name="Hugenholtz P."/>
            <person name="Kyrpides N.C."/>
            <person name="Klenk H.P."/>
        </authorList>
    </citation>
    <scope>NUCLEOTIDE SEQUENCE [LARGE SCALE GENOMIC DNA]</scope>
    <source>
        <strain evidence="8">DSM 12261 / ALA-1</strain>
    </source>
</reference>
<dbReference type="eggNOG" id="COG4843">
    <property type="taxonomic scope" value="Bacteria"/>
</dbReference>
<dbReference type="Proteomes" id="UP000002366">
    <property type="component" value="Chromosome"/>
</dbReference>
<sequence length="172" mass="18669">MDLLGLVLIFSARILDVSLGTVRILFLVRGRRQLAAVTGFLEVMIYMSVLGYILGGGASLTFPQLIAYASGYGAGNFVGSLLEEKLLRAFVTLEIILERNQETQAIIEQIREAGFGATVLVGKGRAGLRLVVKVICNRSDIRHILGLVDEKGFVCISDVKGCWGGHFKIKGK</sequence>
<evidence type="ECO:0000256" key="2">
    <source>
        <dbReference type="ARBA" id="ARBA00022692"/>
    </source>
</evidence>
<dbReference type="AlphaFoldDB" id="D5ECE8"/>
<evidence type="ECO:0000313" key="8">
    <source>
        <dbReference type="Proteomes" id="UP000002366"/>
    </source>
</evidence>
<dbReference type="KEGG" id="aco:Amico_0082"/>
<gene>
    <name evidence="7" type="ordered locus">Amico_0082</name>
</gene>
<keyword evidence="4 5" id="KW-0472">Membrane</keyword>
<name>D5ECE8_AMICL</name>
<dbReference type="CDD" id="cd16381">
    <property type="entry name" value="YitT_C_like_1"/>
    <property type="match status" value="1"/>
</dbReference>
<keyword evidence="3 5" id="KW-1133">Transmembrane helix</keyword>
<feature type="domain" description="DUF5698" evidence="6">
    <location>
        <begin position="21"/>
        <end position="79"/>
    </location>
</feature>
<proteinExistence type="predicted"/>
<accession>D5ECE8</accession>
<protein>
    <recommendedName>
        <fullName evidence="6">DUF5698 domain-containing protein</fullName>
    </recommendedName>
</protein>
<keyword evidence="8" id="KW-1185">Reference proteome</keyword>
<evidence type="ECO:0000256" key="5">
    <source>
        <dbReference type="SAM" id="Phobius"/>
    </source>
</evidence>
<dbReference type="Pfam" id="PF18955">
    <property type="entry name" value="DUF5698"/>
    <property type="match status" value="1"/>
</dbReference>
<organism evidence="7 8">
    <name type="scientific">Aminobacterium colombiense (strain DSM 12261 / ALA-1)</name>
    <dbReference type="NCBI Taxonomy" id="572547"/>
    <lineage>
        <taxon>Bacteria</taxon>
        <taxon>Thermotogati</taxon>
        <taxon>Synergistota</taxon>
        <taxon>Synergistia</taxon>
        <taxon>Synergistales</taxon>
        <taxon>Aminobacteriaceae</taxon>
        <taxon>Aminobacterium</taxon>
    </lineage>
</organism>
<dbReference type="InterPro" id="IPR022930">
    <property type="entry name" value="UPF0316"/>
</dbReference>
<dbReference type="PANTHER" id="PTHR40060">
    <property type="entry name" value="UPF0316 PROTEIN YEBE"/>
    <property type="match status" value="1"/>
</dbReference>
<dbReference type="RefSeq" id="WP_013047496.1">
    <property type="nucleotide sequence ID" value="NC_014011.1"/>
</dbReference>
<dbReference type="HOGENOM" id="CLU_106166_0_0_0"/>
<evidence type="ECO:0000256" key="3">
    <source>
        <dbReference type="ARBA" id="ARBA00022989"/>
    </source>
</evidence>
<feature type="transmembrane region" description="Helical" evidence="5">
    <location>
        <begin position="65"/>
        <end position="82"/>
    </location>
</feature>
<keyword evidence="1" id="KW-1003">Cell membrane</keyword>
<evidence type="ECO:0000313" key="7">
    <source>
        <dbReference type="EMBL" id="ADE56230.1"/>
    </source>
</evidence>
<dbReference type="OrthoDB" id="48231at2"/>
<dbReference type="PANTHER" id="PTHR40060:SF1">
    <property type="entry name" value="UPF0316 PROTEIN YEBE"/>
    <property type="match status" value="1"/>
</dbReference>
<feature type="transmembrane region" description="Helical" evidence="5">
    <location>
        <begin position="34"/>
        <end position="53"/>
    </location>
</feature>
<evidence type="ECO:0000256" key="4">
    <source>
        <dbReference type="ARBA" id="ARBA00023136"/>
    </source>
</evidence>